<evidence type="ECO:0000313" key="1">
    <source>
        <dbReference type="EMBL" id="QDT62668.1"/>
    </source>
</evidence>
<dbReference type="RefSeq" id="WP_419187878.1">
    <property type="nucleotide sequence ID" value="NZ_CP036272.1"/>
</dbReference>
<sequence length="360" mass="40381">MPAKPNLANLIERALAGLGDFQVAIVSDSEVGELQITPPARGAIPLVFKSYRLITPARAEGACKILLQEARMRNAQPLLYAAAVSDRTAEIAKQAGVSWMDFAGNCVLQFPEHSLYVQHRGIPSSHGKHDQKTLKIFSPRSSRVPRAMLQEPQRTWQVNELAKHPDVKVSPGLVSRIKGRMVDEGYVVVDERRLRLKRPKRLLDDWVAEMRSTRREQVMYYMRGGLADIEAKVADWLQKENLLHALSHLAAGWRIAPEVRYSVTSFLLAEEAWESEALLGFEEACGARRVESGANLTFYRPLDESQFANLSETPVPVTSALQTYLDLRTMDGRGQEAADTLYDQILRQSFDAATRTAREL</sequence>
<evidence type="ECO:0000313" key="2">
    <source>
        <dbReference type="Proteomes" id="UP000315003"/>
    </source>
</evidence>
<accession>A0A517T2R3</accession>
<reference evidence="1 2" key="1">
    <citation type="submission" date="2019-02" db="EMBL/GenBank/DDBJ databases">
        <title>Deep-cultivation of Planctomycetes and their phenomic and genomic characterization uncovers novel biology.</title>
        <authorList>
            <person name="Wiegand S."/>
            <person name="Jogler M."/>
            <person name="Boedeker C."/>
            <person name="Pinto D."/>
            <person name="Vollmers J."/>
            <person name="Rivas-Marin E."/>
            <person name="Kohn T."/>
            <person name="Peeters S.H."/>
            <person name="Heuer A."/>
            <person name="Rast P."/>
            <person name="Oberbeckmann S."/>
            <person name="Bunk B."/>
            <person name="Jeske O."/>
            <person name="Meyerdierks A."/>
            <person name="Storesund J.E."/>
            <person name="Kallscheuer N."/>
            <person name="Luecker S."/>
            <person name="Lage O.M."/>
            <person name="Pohl T."/>
            <person name="Merkel B.J."/>
            <person name="Hornburger P."/>
            <person name="Mueller R.-W."/>
            <person name="Bruemmer F."/>
            <person name="Labrenz M."/>
            <person name="Spormann A.M."/>
            <person name="Op den Camp H."/>
            <person name="Overmann J."/>
            <person name="Amann R."/>
            <person name="Jetten M.S.M."/>
            <person name="Mascher T."/>
            <person name="Medema M.H."/>
            <person name="Devos D.P."/>
            <person name="Kaster A.-K."/>
            <person name="Ovreas L."/>
            <person name="Rohde M."/>
            <person name="Galperin M.Y."/>
            <person name="Jogler C."/>
        </authorList>
    </citation>
    <scope>NUCLEOTIDE SEQUENCE [LARGE SCALE GENOMIC DNA]</scope>
    <source>
        <strain evidence="1 2">SV_7m_r</strain>
    </source>
</reference>
<gene>
    <name evidence="1" type="ORF">SV7mr_52180</name>
</gene>
<dbReference type="EMBL" id="CP036272">
    <property type="protein sequence ID" value="QDT62668.1"/>
    <property type="molecule type" value="Genomic_DNA"/>
</dbReference>
<protein>
    <recommendedName>
        <fullName evidence="3">HTH crp-type domain-containing protein</fullName>
    </recommendedName>
</protein>
<dbReference type="Pfam" id="PF09952">
    <property type="entry name" value="AbiEi_2"/>
    <property type="match status" value="1"/>
</dbReference>
<dbReference type="AlphaFoldDB" id="A0A517T2R3"/>
<dbReference type="Proteomes" id="UP000315003">
    <property type="component" value="Chromosome"/>
</dbReference>
<keyword evidence="2" id="KW-1185">Reference proteome</keyword>
<dbReference type="InterPro" id="IPR019238">
    <property type="entry name" value="AbiEi_2"/>
</dbReference>
<organism evidence="1 2">
    <name type="scientific">Stieleria bergensis</name>
    <dbReference type="NCBI Taxonomy" id="2528025"/>
    <lineage>
        <taxon>Bacteria</taxon>
        <taxon>Pseudomonadati</taxon>
        <taxon>Planctomycetota</taxon>
        <taxon>Planctomycetia</taxon>
        <taxon>Pirellulales</taxon>
        <taxon>Pirellulaceae</taxon>
        <taxon>Stieleria</taxon>
    </lineage>
</organism>
<proteinExistence type="predicted"/>
<evidence type="ECO:0008006" key="3">
    <source>
        <dbReference type="Google" id="ProtNLM"/>
    </source>
</evidence>
<name>A0A517T2R3_9BACT</name>